<gene>
    <name evidence="7" type="ORF">PPYR_01006</name>
</gene>
<organism evidence="6">
    <name type="scientific">Photinus pyralis</name>
    <name type="common">Common eastern firefly</name>
    <name type="synonym">Lampyris pyralis</name>
    <dbReference type="NCBI Taxonomy" id="7054"/>
    <lineage>
        <taxon>Eukaryota</taxon>
        <taxon>Metazoa</taxon>
        <taxon>Ecdysozoa</taxon>
        <taxon>Arthropoda</taxon>
        <taxon>Hexapoda</taxon>
        <taxon>Insecta</taxon>
        <taxon>Pterygota</taxon>
        <taxon>Neoptera</taxon>
        <taxon>Endopterygota</taxon>
        <taxon>Coleoptera</taxon>
        <taxon>Polyphaga</taxon>
        <taxon>Elateriformia</taxon>
        <taxon>Elateroidea</taxon>
        <taxon>Lampyridae</taxon>
        <taxon>Lampyrinae</taxon>
        <taxon>Photinus</taxon>
    </lineage>
</organism>
<sequence>MSCNHCGTKFNFFHKEIGCLNCKLSFCHKCLKQKIKIPSKSDQEVPVCRTCFSNLSSNVNMAVNIPPPDAYLKRLEDLENPARPPITIYKTDKKMETLRSGLSLADQQLLDRLEKLKDKDKPPPSEDEIRKRLNSLKGGNEYVEGPSNTQVFAPDTRTDQEKADSILEMFIKERDIELAHNPEEGIEARLATLRGQGVRPNEGAYISNLHDSGSDDDEVDKITKKIMDEVALDNKCSNRLPKESMSDPEYMDDKFNSSPELGWCALCNEDAKYHCLDCEDLYCNSCNVQVHKMWGDTDHRITEYKQQ</sequence>
<dbReference type="Pfam" id="PF01363">
    <property type="entry name" value="FYVE"/>
    <property type="match status" value="1"/>
</dbReference>
<evidence type="ECO:0000313" key="6">
    <source>
        <dbReference type="EMBL" id="JAV67651.1"/>
    </source>
</evidence>
<reference evidence="7 8" key="2">
    <citation type="journal article" date="2018" name="Elife">
        <title>Firefly genomes illuminate parallel origins of bioluminescence in beetles.</title>
        <authorList>
            <person name="Fallon T.R."/>
            <person name="Lower S.E."/>
            <person name="Chang C.H."/>
            <person name="Bessho-Uehara M."/>
            <person name="Martin G.J."/>
            <person name="Bewick A.J."/>
            <person name="Behringer M."/>
            <person name="Debat H.J."/>
            <person name="Wong I."/>
            <person name="Day J.C."/>
            <person name="Suvorov A."/>
            <person name="Silva C.J."/>
            <person name="Stanger-Hall K.F."/>
            <person name="Hall D.W."/>
            <person name="Schmitz R.J."/>
            <person name="Nelson D.R."/>
            <person name="Lewis S.M."/>
            <person name="Shigenobu S."/>
            <person name="Bybee S.M."/>
            <person name="Larracuente A.M."/>
            <person name="Oba Y."/>
            <person name="Weng J.K."/>
        </authorList>
    </citation>
    <scope>NUCLEOTIDE SEQUENCE [LARGE SCALE GENOMIC DNA]</scope>
    <source>
        <strain evidence="7">1611_PpyrPB1</strain>
        <tissue evidence="7">Whole body</tissue>
    </source>
</reference>
<dbReference type="FunCoup" id="A0A1Y1L4D6">
    <property type="interactions" value="34"/>
</dbReference>
<dbReference type="SMART" id="SM00064">
    <property type="entry name" value="FYVE"/>
    <property type="match status" value="1"/>
</dbReference>
<dbReference type="InterPro" id="IPR017455">
    <property type="entry name" value="Znf_FYVE-rel"/>
</dbReference>
<dbReference type="InterPro" id="IPR011011">
    <property type="entry name" value="Znf_FYVE_PHD"/>
</dbReference>
<evidence type="ECO:0000256" key="4">
    <source>
        <dbReference type="PROSITE-ProRule" id="PRU00091"/>
    </source>
</evidence>
<dbReference type="GO" id="GO:0032154">
    <property type="term" value="C:cleavage furrow"/>
    <property type="evidence" value="ECO:0007669"/>
    <property type="project" value="TreeGrafter"/>
</dbReference>
<dbReference type="SUPFAM" id="SSF57903">
    <property type="entry name" value="FYVE/PHD zinc finger"/>
    <property type="match status" value="1"/>
</dbReference>
<dbReference type="EMBL" id="GEZM01066918">
    <property type="protein sequence ID" value="JAV67651.1"/>
    <property type="molecule type" value="Transcribed_RNA"/>
</dbReference>
<evidence type="ECO:0000256" key="3">
    <source>
        <dbReference type="ARBA" id="ARBA00022833"/>
    </source>
</evidence>
<keyword evidence="2 4" id="KW-0863">Zinc-finger</keyword>
<dbReference type="InterPro" id="IPR000306">
    <property type="entry name" value="Znf_FYVE"/>
</dbReference>
<keyword evidence="3" id="KW-0862">Zinc</keyword>
<reference evidence="6" key="1">
    <citation type="journal article" date="2016" name="Sci. Rep.">
        <title>Molecular characterization of firefly nuptial gifts: a multi-omics approach sheds light on postcopulatory sexual selection.</title>
        <authorList>
            <person name="Al-Wathiqui N."/>
            <person name="Fallon T.R."/>
            <person name="South A."/>
            <person name="Weng J.K."/>
            <person name="Lewis S.M."/>
        </authorList>
    </citation>
    <scope>NUCLEOTIDE SEQUENCE</scope>
</reference>
<dbReference type="PROSITE" id="PS50178">
    <property type="entry name" value="ZF_FYVE"/>
    <property type="match status" value="1"/>
</dbReference>
<dbReference type="PANTHER" id="PTHR46603">
    <property type="entry name" value="ABSCISSION/NOCUT CHECKPOINT REGULATOR"/>
    <property type="match status" value="1"/>
</dbReference>
<evidence type="ECO:0000259" key="5">
    <source>
        <dbReference type="PROSITE" id="PS50178"/>
    </source>
</evidence>
<evidence type="ECO:0000256" key="1">
    <source>
        <dbReference type="ARBA" id="ARBA00022723"/>
    </source>
</evidence>
<dbReference type="Pfam" id="PF22586">
    <property type="entry name" value="ANCHR-like_BBOX"/>
    <property type="match status" value="1"/>
</dbReference>
<accession>A0A1Y1L4D6</accession>
<proteinExistence type="predicted"/>
<dbReference type="Proteomes" id="UP000327044">
    <property type="component" value="Unassembled WGS sequence"/>
</dbReference>
<feature type="domain" description="FYVE-type" evidence="5">
    <location>
        <begin position="1"/>
        <end position="56"/>
    </location>
</feature>
<protein>
    <recommendedName>
        <fullName evidence="5">FYVE-type domain-containing protein</fullName>
    </recommendedName>
</protein>
<dbReference type="SUPFAM" id="SSF57845">
    <property type="entry name" value="B-box zinc-binding domain"/>
    <property type="match status" value="1"/>
</dbReference>
<name>A0A1Y1L4D6_PHOPY</name>
<evidence type="ECO:0000256" key="2">
    <source>
        <dbReference type="ARBA" id="ARBA00022771"/>
    </source>
</evidence>
<dbReference type="PANTHER" id="PTHR46603:SF1">
    <property type="entry name" value="ABSCISSION_NOCUT CHECKPOINT REGULATOR"/>
    <property type="match status" value="1"/>
</dbReference>
<dbReference type="GO" id="GO:0030496">
    <property type="term" value="C:midbody"/>
    <property type="evidence" value="ECO:0007669"/>
    <property type="project" value="TreeGrafter"/>
</dbReference>
<dbReference type="GO" id="GO:0005813">
    <property type="term" value="C:centrosome"/>
    <property type="evidence" value="ECO:0007669"/>
    <property type="project" value="TreeGrafter"/>
</dbReference>
<reference evidence="7" key="3">
    <citation type="submission" date="2019-08" db="EMBL/GenBank/DDBJ databases">
        <authorList>
            <consortium name="Photinus pyralis genome working group"/>
            <person name="Fallon T.R."/>
            <person name="Sander Lower S.E."/>
            <person name="Weng J.-K."/>
        </authorList>
    </citation>
    <scope>NUCLEOTIDE SEQUENCE</scope>
    <source>
        <strain evidence="7">1611_PpyrPB1</strain>
        <tissue evidence="7">Whole body</tissue>
    </source>
</reference>
<evidence type="ECO:0000313" key="7">
    <source>
        <dbReference type="EMBL" id="KAB0804036.1"/>
    </source>
</evidence>
<evidence type="ECO:0000313" key="8">
    <source>
        <dbReference type="Proteomes" id="UP000327044"/>
    </source>
</evidence>
<dbReference type="EMBL" id="VVIM01000001">
    <property type="protein sequence ID" value="KAB0804036.1"/>
    <property type="molecule type" value="Genomic_DNA"/>
</dbReference>
<dbReference type="GO" id="GO:0009838">
    <property type="term" value="P:abscission"/>
    <property type="evidence" value="ECO:0007669"/>
    <property type="project" value="TreeGrafter"/>
</dbReference>
<dbReference type="Gene3D" id="3.30.40.10">
    <property type="entry name" value="Zinc/RING finger domain, C3HC4 (zinc finger)"/>
    <property type="match status" value="1"/>
</dbReference>
<keyword evidence="8" id="KW-1185">Reference proteome</keyword>
<keyword evidence="1" id="KW-0479">Metal-binding</keyword>
<dbReference type="GO" id="GO:0008270">
    <property type="term" value="F:zinc ion binding"/>
    <property type="evidence" value="ECO:0007669"/>
    <property type="project" value="UniProtKB-KW"/>
</dbReference>
<dbReference type="OrthoDB" id="5407799at2759"/>
<dbReference type="AlphaFoldDB" id="A0A1Y1L4D6"/>
<dbReference type="GO" id="GO:0032266">
    <property type="term" value="F:phosphatidylinositol-3-phosphate binding"/>
    <property type="evidence" value="ECO:0007669"/>
    <property type="project" value="TreeGrafter"/>
</dbReference>
<dbReference type="InterPro" id="IPR013083">
    <property type="entry name" value="Znf_RING/FYVE/PHD"/>
</dbReference>
<dbReference type="GO" id="GO:0044878">
    <property type="term" value="P:mitotic cytokinesis checkpoint signaling"/>
    <property type="evidence" value="ECO:0007669"/>
    <property type="project" value="TreeGrafter"/>
</dbReference>
<dbReference type="InParanoid" id="A0A1Y1L4D6"/>